<evidence type="ECO:0000313" key="5">
    <source>
        <dbReference type="Proteomes" id="UP000004374"/>
    </source>
</evidence>
<sequence length="296" mass="31201">MIKRLILLKAALLLTACSTALPTANTPQNISQPVNVSYSSLAAQAHSDSSMQIAYGPGPLQFGRLYLPARHADHITDQIDAKTMLPLLIFVHGGCWLNTYDLTHATAFAQAMAAQGIAVWSVEYRRVGDEGGGWPGSLQDVKQAVSFAFNNLNGYPLDKNRVAIAGHSAGGQLALLAAANTKQVPAKAVLGLAAITDLTLYSAGSNGCQRATAGFIGGDATQFPGRYKLASPQGQPLVANTLLLHGSSDTIVPLSQATQSGIAYKVVEGAGHFDWLHPHTAAFATVLQQLQEQFAK</sequence>
<dbReference type="ESTHER" id="9gamm-i1dyp2">
    <property type="family name" value="Est9X"/>
</dbReference>
<name>I1DYP2_9GAMM</name>
<evidence type="ECO:0000313" key="4">
    <source>
        <dbReference type="EMBL" id="GAB59170.1"/>
    </source>
</evidence>
<accession>I1DYP2</accession>
<reference evidence="4 5" key="1">
    <citation type="journal article" date="2012" name="J. Bacteriol.">
        <title>Genome Sequence of the Protease-Producing Bacterium Rheinheimera nanhaiensis E407-8T, Isolated from Deep-Sea Sediment of the South China Sea.</title>
        <authorList>
            <person name="Zhang X.-Y."/>
            <person name="Zhang Y.-J."/>
            <person name="Qin Q.-L."/>
            <person name="Xie B.-B."/>
            <person name="Chen X.-L."/>
            <person name="Zhou B.-C."/>
            <person name="Zhang Y.-Z."/>
        </authorList>
    </citation>
    <scope>NUCLEOTIDE SEQUENCE [LARGE SCALE GENOMIC DNA]</scope>
    <source>
        <strain evidence="4 5">E407-8</strain>
    </source>
</reference>
<dbReference type="OrthoDB" id="255603at2"/>
<gene>
    <name evidence="4" type="ORF">RNAN_2162</name>
</gene>
<evidence type="ECO:0000259" key="3">
    <source>
        <dbReference type="Pfam" id="PF20434"/>
    </source>
</evidence>
<dbReference type="EMBL" id="BAFK01000011">
    <property type="protein sequence ID" value="GAB59170.1"/>
    <property type="molecule type" value="Genomic_DNA"/>
</dbReference>
<proteinExistence type="predicted"/>
<dbReference type="PANTHER" id="PTHR48081">
    <property type="entry name" value="AB HYDROLASE SUPERFAMILY PROTEIN C4A8.06C"/>
    <property type="match status" value="1"/>
</dbReference>
<feature type="signal peptide" evidence="2">
    <location>
        <begin position="1"/>
        <end position="20"/>
    </location>
</feature>
<dbReference type="Gene3D" id="3.40.50.1820">
    <property type="entry name" value="alpha/beta hydrolase"/>
    <property type="match status" value="1"/>
</dbReference>
<dbReference type="RefSeq" id="WP_008221536.1">
    <property type="nucleotide sequence ID" value="NZ_BAFK01000011.1"/>
</dbReference>
<feature type="chain" id="PRO_5003638783" evidence="2">
    <location>
        <begin position="21"/>
        <end position="296"/>
    </location>
</feature>
<keyword evidence="5" id="KW-1185">Reference proteome</keyword>
<dbReference type="SUPFAM" id="SSF53474">
    <property type="entry name" value="alpha/beta-Hydrolases"/>
    <property type="match status" value="1"/>
</dbReference>
<comment type="caution">
    <text evidence="4">The sequence shown here is derived from an EMBL/GenBank/DDBJ whole genome shotgun (WGS) entry which is preliminary data.</text>
</comment>
<keyword evidence="2" id="KW-0732">Signal</keyword>
<dbReference type="AlphaFoldDB" id="I1DYP2"/>
<dbReference type="Proteomes" id="UP000004374">
    <property type="component" value="Unassembled WGS sequence"/>
</dbReference>
<dbReference type="Pfam" id="PF20434">
    <property type="entry name" value="BD-FAE"/>
    <property type="match status" value="1"/>
</dbReference>
<keyword evidence="1" id="KW-0378">Hydrolase</keyword>
<evidence type="ECO:0000256" key="2">
    <source>
        <dbReference type="SAM" id="SignalP"/>
    </source>
</evidence>
<dbReference type="InterPro" id="IPR029058">
    <property type="entry name" value="AB_hydrolase_fold"/>
</dbReference>
<dbReference type="InterPro" id="IPR049492">
    <property type="entry name" value="BD-FAE-like_dom"/>
</dbReference>
<protein>
    <submittedName>
        <fullName evidence="4">Lipase/esterase</fullName>
    </submittedName>
</protein>
<feature type="domain" description="BD-FAE-like" evidence="3">
    <location>
        <begin position="81"/>
        <end position="258"/>
    </location>
</feature>
<dbReference type="InterPro" id="IPR050300">
    <property type="entry name" value="GDXG_lipolytic_enzyme"/>
</dbReference>
<evidence type="ECO:0000256" key="1">
    <source>
        <dbReference type="ARBA" id="ARBA00022801"/>
    </source>
</evidence>
<dbReference type="PANTHER" id="PTHR48081:SF33">
    <property type="entry name" value="KYNURENINE FORMAMIDASE"/>
    <property type="match status" value="1"/>
</dbReference>
<organism evidence="4 5">
    <name type="scientific">Rheinheimera nanhaiensis E407-8</name>
    <dbReference type="NCBI Taxonomy" id="562729"/>
    <lineage>
        <taxon>Bacteria</taxon>
        <taxon>Pseudomonadati</taxon>
        <taxon>Pseudomonadota</taxon>
        <taxon>Gammaproteobacteria</taxon>
        <taxon>Chromatiales</taxon>
        <taxon>Chromatiaceae</taxon>
        <taxon>Rheinheimera</taxon>
    </lineage>
</organism>
<dbReference type="STRING" id="562729.RNAN_2162"/>
<dbReference type="GO" id="GO:0016787">
    <property type="term" value="F:hydrolase activity"/>
    <property type="evidence" value="ECO:0007669"/>
    <property type="project" value="UniProtKB-KW"/>
</dbReference>